<comment type="caution">
    <text evidence="17">The sequence shown here is derived from an EMBL/GenBank/DDBJ whole genome shotgun (WGS) entry which is preliminary data.</text>
</comment>
<dbReference type="Proteomes" id="UP000297475">
    <property type="component" value="Unassembled WGS sequence"/>
</dbReference>
<evidence type="ECO:0000256" key="6">
    <source>
        <dbReference type="ARBA" id="ARBA00022592"/>
    </source>
</evidence>
<dbReference type="NCBIfam" id="TIGR02154">
    <property type="entry name" value="PhoB"/>
    <property type="match status" value="1"/>
</dbReference>
<dbReference type="InterPro" id="IPR036388">
    <property type="entry name" value="WH-like_DNA-bd_sf"/>
</dbReference>
<dbReference type="GO" id="GO:0000976">
    <property type="term" value="F:transcription cis-regulatory region binding"/>
    <property type="evidence" value="ECO:0007669"/>
    <property type="project" value="TreeGrafter"/>
</dbReference>
<protein>
    <recommendedName>
        <fullName evidence="2">Phosphate regulon transcriptional regulatory protein PhoB</fullName>
    </recommendedName>
</protein>
<proteinExistence type="predicted"/>
<keyword evidence="5 13" id="KW-0597">Phosphoprotein</keyword>
<keyword evidence="8" id="KW-0805">Transcription regulation</keyword>
<feature type="domain" description="OmpR/PhoB-type" evidence="16">
    <location>
        <begin position="130"/>
        <end position="227"/>
    </location>
</feature>
<accession>A0A4Z0W5M2</accession>
<keyword evidence="6" id="KW-0592">Phosphate transport</keyword>
<dbReference type="Pfam" id="PF00072">
    <property type="entry name" value="Response_reg"/>
    <property type="match status" value="1"/>
</dbReference>
<keyword evidence="18" id="KW-1185">Reference proteome</keyword>
<dbReference type="AlphaFoldDB" id="A0A4Z0W5M2"/>
<dbReference type="InterPro" id="IPR016032">
    <property type="entry name" value="Sig_transdc_resp-reg_C-effctor"/>
</dbReference>
<dbReference type="PANTHER" id="PTHR48111">
    <property type="entry name" value="REGULATOR OF RPOS"/>
    <property type="match status" value="1"/>
</dbReference>
<evidence type="ECO:0000256" key="7">
    <source>
        <dbReference type="ARBA" id="ARBA00023012"/>
    </source>
</evidence>
<feature type="domain" description="Response regulatory" evidence="15">
    <location>
        <begin position="5"/>
        <end position="121"/>
    </location>
</feature>
<dbReference type="InterPro" id="IPR011006">
    <property type="entry name" value="CheY-like_superfamily"/>
</dbReference>
<evidence type="ECO:0000256" key="5">
    <source>
        <dbReference type="ARBA" id="ARBA00022553"/>
    </source>
</evidence>
<dbReference type="Gene3D" id="3.40.50.2300">
    <property type="match status" value="1"/>
</dbReference>
<dbReference type="CDD" id="cd17618">
    <property type="entry name" value="REC_OmpR_PhoB"/>
    <property type="match status" value="1"/>
</dbReference>
<comment type="subcellular location">
    <subcellularLocation>
        <location evidence="1">Cytoplasm</location>
    </subcellularLocation>
</comment>
<evidence type="ECO:0000256" key="12">
    <source>
        <dbReference type="ARBA" id="ARBA00024735"/>
    </source>
</evidence>
<evidence type="ECO:0000313" key="18">
    <source>
        <dbReference type="Proteomes" id="UP000297475"/>
    </source>
</evidence>
<dbReference type="PROSITE" id="PS51755">
    <property type="entry name" value="OMPR_PHOB"/>
    <property type="match status" value="1"/>
</dbReference>
<dbReference type="OrthoDB" id="9802426at2"/>
<comment type="function">
    <text evidence="12">This protein is a positive regulator for the phosphate regulon. Transcription of this operon is positively regulated by PhoB and PhoR when phosphate is limited.</text>
</comment>
<dbReference type="GO" id="GO:0005829">
    <property type="term" value="C:cytosol"/>
    <property type="evidence" value="ECO:0007669"/>
    <property type="project" value="TreeGrafter"/>
</dbReference>
<keyword evidence="4" id="KW-0963">Cytoplasm</keyword>
<evidence type="ECO:0000256" key="3">
    <source>
        <dbReference type="ARBA" id="ARBA00022448"/>
    </source>
</evidence>
<evidence type="ECO:0000256" key="8">
    <source>
        <dbReference type="ARBA" id="ARBA00023015"/>
    </source>
</evidence>
<dbReference type="SUPFAM" id="SSF52172">
    <property type="entry name" value="CheY-like"/>
    <property type="match status" value="1"/>
</dbReference>
<dbReference type="RefSeq" id="WP_135483724.1">
    <property type="nucleotide sequence ID" value="NZ_SRMF01000005.1"/>
</dbReference>
<gene>
    <name evidence="17" type="primary">phoB</name>
    <name evidence="17" type="ORF">E4656_13005</name>
</gene>
<reference evidence="17 18" key="1">
    <citation type="submission" date="2019-04" db="EMBL/GenBank/DDBJ databases">
        <title>Natronospirillum operosus gen. nov., sp. nov., a haloalkaliphilic satellite isolated from decaying biomass of laboratory culture of cyanobacterium Geitlerinema sp. and proposal of Natronospirillaceae fam. nov. and Saccharospirillaceae fam. nov.</title>
        <authorList>
            <person name="Kevbrin V."/>
            <person name="Boltyanskaya Y."/>
            <person name="Koziaeva V."/>
            <person name="Grouzdev D.S."/>
            <person name="Park M."/>
            <person name="Cho J."/>
        </authorList>
    </citation>
    <scope>NUCLEOTIDE SEQUENCE [LARGE SCALE GENOMIC DNA]</scope>
    <source>
        <strain evidence="17 18">G-116</strain>
    </source>
</reference>
<keyword evidence="10" id="KW-0010">Activator</keyword>
<dbReference type="SMART" id="SM00448">
    <property type="entry name" value="REC"/>
    <property type="match status" value="1"/>
</dbReference>
<dbReference type="SUPFAM" id="SSF46894">
    <property type="entry name" value="C-terminal effector domain of the bipartite response regulators"/>
    <property type="match status" value="1"/>
</dbReference>
<dbReference type="EMBL" id="SRMF01000005">
    <property type="protein sequence ID" value="TGG92390.1"/>
    <property type="molecule type" value="Genomic_DNA"/>
</dbReference>
<dbReference type="InterPro" id="IPR011879">
    <property type="entry name" value="Sig_transdc_resp-reg_PhoB"/>
</dbReference>
<feature type="DNA-binding region" description="OmpR/PhoB-type" evidence="14">
    <location>
        <begin position="130"/>
        <end position="227"/>
    </location>
</feature>
<dbReference type="PROSITE" id="PS50110">
    <property type="entry name" value="RESPONSE_REGULATORY"/>
    <property type="match status" value="1"/>
</dbReference>
<dbReference type="GO" id="GO:0006817">
    <property type="term" value="P:phosphate ion transport"/>
    <property type="evidence" value="ECO:0007669"/>
    <property type="project" value="UniProtKB-KW"/>
</dbReference>
<organism evidence="17 18">
    <name type="scientific">Natronospirillum operosum</name>
    <dbReference type="NCBI Taxonomy" id="2759953"/>
    <lineage>
        <taxon>Bacteria</taxon>
        <taxon>Pseudomonadati</taxon>
        <taxon>Pseudomonadota</taxon>
        <taxon>Gammaproteobacteria</taxon>
        <taxon>Oceanospirillales</taxon>
        <taxon>Natronospirillaceae</taxon>
        <taxon>Natronospirillum</taxon>
    </lineage>
</organism>
<sequence length="235" mass="26571">MSDRTILVVDDEQPIREMIATALEMAGYVALEAADARSAHSLIVDQKPDLILLDWMLPNTSGIELARRLKKDELTAEIPIIMLTAKGEEDHKVQGLEAGADDYITKPFSPRELVARLKAVLRRTTPVGVEQPLEIRGLRLDPASHRVTANGKGMNMGPTEFRLLQFFMTHLERAYTRSQLLDQVWGGNVYVDERTVDVHIRRLRKALGEEHSRMIQTVRGTGYRFSEQVENLNAE</sequence>
<dbReference type="FunFam" id="3.40.50.2300:FF:000001">
    <property type="entry name" value="DNA-binding response regulator PhoB"/>
    <property type="match status" value="1"/>
</dbReference>
<evidence type="ECO:0000256" key="11">
    <source>
        <dbReference type="ARBA" id="ARBA00023163"/>
    </source>
</evidence>
<dbReference type="Gene3D" id="6.10.250.690">
    <property type="match status" value="1"/>
</dbReference>
<evidence type="ECO:0000256" key="14">
    <source>
        <dbReference type="PROSITE-ProRule" id="PRU01091"/>
    </source>
</evidence>
<feature type="modified residue" description="4-aspartylphosphate" evidence="13">
    <location>
        <position position="54"/>
    </location>
</feature>
<dbReference type="InterPro" id="IPR001789">
    <property type="entry name" value="Sig_transdc_resp-reg_receiver"/>
</dbReference>
<dbReference type="GO" id="GO:0006355">
    <property type="term" value="P:regulation of DNA-templated transcription"/>
    <property type="evidence" value="ECO:0007669"/>
    <property type="project" value="InterPro"/>
</dbReference>
<evidence type="ECO:0000256" key="9">
    <source>
        <dbReference type="ARBA" id="ARBA00023125"/>
    </source>
</evidence>
<dbReference type="GO" id="GO:0032993">
    <property type="term" value="C:protein-DNA complex"/>
    <property type="evidence" value="ECO:0007669"/>
    <property type="project" value="TreeGrafter"/>
</dbReference>
<dbReference type="SMART" id="SM00862">
    <property type="entry name" value="Trans_reg_C"/>
    <property type="match status" value="1"/>
</dbReference>
<dbReference type="InterPro" id="IPR001867">
    <property type="entry name" value="OmpR/PhoB-type_DNA-bd"/>
</dbReference>
<keyword evidence="3" id="KW-0813">Transport</keyword>
<evidence type="ECO:0000256" key="13">
    <source>
        <dbReference type="PROSITE-ProRule" id="PRU00169"/>
    </source>
</evidence>
<evidence type="ECO:0000313" key="17">
    <source>
        <dbReference type="EMBL" id="TGG92390.1"/>
    </source>
</evidence>
<keyword evidence="11" id="KW-0804">Transcription</keyword>
<evidence type="ECO:0000256" key="4">
    <source>
        <dbReference type="ARBA" id="ARBA00022490"/>
    </source>
</evidence>
<keyword evidence="9 14" id="KW-0238">DNA-binding</keyword>
<dbReference type="Gene3D" id="1.10.10.10">
    <property type="entry name" value="Winged helix-like DNA-binding domain superfamily/Winged helix DNA-binding domain"/>
    <property type="match status" value="1"/>
</dbReference>
<dbReference type="CDD" id="cd00383">
    <property type="entry name" value="trans_reg_C"/>
    <property type="match status" value="1"/>
</dbReference>
<evidence type="ECO:0000259" key="16">
    <source>
        <dbReference type="PROSITE" id="PS51755"/>
    </source>
</evidence>
<evidence type="ECO:0000256" key="1">
    <source>
        <dbReference type="ARBA" id="ARBA00004496"/>
    </source>
</evidence>
<dbReference type="Pfam" id="PF00486">
    <property type="entry name" value="Trans_reg_C"/>
    <property type="match status" value="1"/>
</dbReference>
<name>A0A4Z0W5M2_9GAMM</name>
<keyword evidence="7" id="KW-0902">Two-component regulatory system</keyword>
<dbReference type="PANTHER" id="PTHR48111:SF40">
    <property type="entry name" value="PHOSPHATE REGULON TRANSCRIPTIONAL REGULATORY PROTEIN PHOB"/>
    <property type="match status" value="1"/>
</dbReference>
<dbReference type="FunFam" id="1.10.10.10:FF:000011">
    <property type="entry name" value="Phosphate regulon transcriptional regulator PhoB"/>
    <property type="match status" value="1"/>
</dbReference>
<evidence type="ECO:0000256" key="2">
    <source>
        <dbReference type="ARBA" id="ARBA00013332"/>
    </source>
</evidence>
<dbReference type="InterPro" id="IPR039420">
    <property type="entry name" value="WalR-like"/>
</dbReference>
<evidence type="ECO:0000256" key="10">
    <source>
        <dbReference type="ARBA" id="ARBA00023159"/>
    </source>
</evidence>
<dbReference type="GO" id="GO:0000156">
    <property type="term" value="F:phosphorelay response regulator activity"/>
    <property type="evidence" value="ECO:0007669"/>
    <property type="project" value="InterPro"/>
</dbReference>
<evidence type="ECO:0000259" key="15">
    <source>
        <dbReference type="PROSITE" id="PS50110"/>
    </source>
</evidence>